<comment type="similarity">
    <text evidence="1">Belongs to the universal stress protein A family.</text>
</comment>
<proteinExistence type="inferred from homology"/>
<evidence type="ECO:0000313" key="4">
    <source>
        <dbReference type="Proteomes" id="UP000540656"/>
    </source>
</evidence>
<dbReference type="PANTHER" id="PTHR31964">
    <property type="entry name" value="ADENINE NUCLEOTIDE ALPHA HYDROLASES-LIKE SUPERFAMILY PROTEIN"/>
    <property type="match status" value="1"/>
</dbReference>
<dbReference type="PRINTS" id="PR01438">
    <property type="entry name" value="UNVRSLSTRESS"/>
</dbReference>
<dbReference type="Proteomes" id="UP000540656">
    <property type="component" value="Unassembled WGS sequence"/>
</dbReference>
<dbReference type="AlphaFoldDB" id="A0A7Y9US83"/>
<protein>
    <submittedName>
        <fullName evidence="3">Nucleotide-binding universal stress UspA family protein</fullName>
    </submittedName>
</protein>
<sequence>MADAQEQVVRDVTPDGGVVVGDDGSKAASLAVRFAVEEAARRGATLHVVRAWTIMTCVRPDDVPMGITPSLLEMEASTLTAERARVEKIVGDAQVTAEVHVAYSPSAQSLIKASETADVLVVGSRGRGGFKTLVLGSVADQCVQHAQCPVIVVRNWGNIEKAFTEQDAVTEA</sequence>
<name>A0A7Y9US83_9ACTN</name>
<gene>
    <name evidence="3" type="ORF">BJ980_003564</name>
</gene>
<organism evidence="3 4">
    <name type="scientific">Nocardioides daedukensis</name>
    <dbReference type="NCBI Taxonomy" id="634462"/>
    <lineage>
        <taxon>Bacteria</taxon>
        <taxon>Bacillati</taxon>
        <taxon>Actinomycetota</taxon>
        <taxon>Actinomycetes</taxon>
        <taxon>Propionibacteriales</taxon>
        <taxon>Nocardioidaceae</taxon>
        <taxon>Nocardioides</taxon>
    </lineage>
</organism>
<dbReference type="CDD" id="cd23659">
    <property type="entry name" value="USP_At3g01520-like"/>
    <property type="match status" value="1"/>
</dbReference>
<feature type="domain" description="UspA" evidence="2">
    <location>
        <begin position="18"/>
        <end position="154"/>
    </location>
</feature>
<evidence type="ECO:0000313" key="3">
    <source>
        <dbReference type="EMBL" id="NYG60641.1"/>
    </source>
</evidence>
<dbReference type="InterPro" id="IPR006015">
    <property type="entry name" value="Universal_stress_UspA"/>
</dbReference>
<dbReference type="InterPro" id="IPR006016">
    <property type="entry name" value="UspA"/>
</dbReference>
<dbReference type="PANTHER" id="PTHR31964:SF113">
    <property type="entry name" value="USPA DOMAIN-CONTAINING PROTEIN"/>
    <property type="match status" value="1"/>
</dbReference>
<evidence type="ECO:0000256" key="1">
    <source>
        <dbReference type="ARBA" id="ARBA00008791"/>
    </source>
</evidence>
<comment type="caution">
    <text evidence="3">The sequence shown here is derived from an EMBL/GenBank/DDBJ whole genome shotgun (WGS) entry which is preliminary data.</text>
</comment>
<dbReference type="Pfam" id="PF00582">
    <property type="entry name" value="Usp"/>
    <property type="match status" value="1"/>
</dbReference>
<dbReference type="RefSeq" id="WP_179503550.1">
    <property type="nucleotide sequence ID" value="NZ_JACCAA010000001.1"/>
</dbReference>
<evidence type="ECO:0000259" key="2">
    <source>
        <dbReference type="Pfam" id="PF00582"/>
    </source>
</evidence>
<dbReference type="Gene3D" id="3.40.50.620">
    <property type="entry name" value="HUPs"/>
    <property type="match status" value="1"/>
</dbReference>
<reference evidence="3 4" key="1">
    <citation type="submission" date="2020-07" db="EMBL/GenBank/DDBJ databases">
        <title>Sequencing the genomes of 1000 actinobacteria strains.</title>
        <authorList>
            <person name="Klenk H.-P."/>
        </authorList>
    </citation>
    <scope>NUCLEOTIDE SEQUENCE [LARGE SCALE GENOMIC DNA]</scope>
    <source>
        <strain evidence="3 4">DSM 23819</strain>
    </source>
</reference>
<dbReference type="EMBL" id="JACCAA010000001">
    <property type="protein sequence ID" value="NYG60641.1"/>
    <property type="molecule type" value="Genomic_DNA"/>
</dbReference>
<dbReference type="InterPro" id="IPR014729">
    <property type="entry name" value="Rossmann-like_a/b/a_fold"/>
</dbReference>
<keyword evidence="4" id="KW-1185">Reference proteome</keyword>
<accession>A0A7Y9US83</accession>
<dbReference type="SUPFAM" id="SSF52402">
    <property type="entry name" value="Adenine nucleotide alpha hydrolases-like"/>
    <property type="match status" value="1"/>
</dbReference>